<dbReference type="AlphaFoldDB" id="A0A3T0D6Z6"/>
<dbReference type="RefSeq" id="WP_127352177.1">
    <property type="nucleotide sequence ID" value="NZ_CP034791.1"/>
</dbReference>
<keyword evidence="1" id="KW-0472">Membrane</keyword>
<gene>
    <name evidence="2" type="ORF">ELD05_09140</name>
</gene>
<dbReference type="Proteomes" id="UP000282930">
    <property type="component" value="Chromosome"/>
</dbReference>
<protein>
    <submittedName>
        <fullName evidence="2">Uncharacterized protein</fullName>
    </submittedName>
</protein>
<name>A0A3T0D6Z6_9FIRM</name>
<proteinExistence type="predicted"/>
<keyword evidence="1" id="KW-0812">Transmembrane</keyword>
<sequence>MKLLRKSRYKRYLQHKYFVRTARAGILLLLVIFLILFLTVEFRKQFFLPEDKYMVKVLFKYDETILKLYNGKITLRIDKKIINGFYKSVNYFYFKSKGYVFSLVGNN</sequence>
<dbReference type="KEGG" id="ccha:ELD05_09140"/>
<keyword evidence="1" id="KW-1133">Transmembrane helix</keyword>
<feature type="transmembrane region" description="Helical" evidence="1">
    <location>
        <begin position="21"/>
        <end position="40"/>
    </location>
</feature>
<dbReference type="EMBL" id="CP034791">
    <property type="protein sequence ID" value="AZT90789.1"/>
    <property type="molecule type" value="Genomic_DNA"/>
</dbReference>
<evidence type="ECO:0000313" key="2">
    <source>
        <dbReference type="EMBL" id="AZT90789.1"/>
    </source>
</evidence>
<keyword evidence="3" id="KW-1185">Reference proteome</keyword>
<reference evidence="2 3" key="1">
    <citation type="submission" date="2018-12" db="EMBL/GenBank/DDBJ databases">
        <title>Genome sequence from the cellulolytic species, Caldicellulosiruptor changbaiensis.</title>
        <authorList>
            <person name="Blumer-Schuette S.E."/>
            <person name="Mendoza C."/>
        </authorList>
    </citation>
    <scope>NUCLEOTIDE SEQUENCE [LARGE SCALE GENOMIC DNA]</scope>
    <source>
        <strain evidence="2 3">CBS-Z</strain>
    </source>
</reference>
<organism evidence="2 3">
    <name type="scientific">Caldicellulosiruptor changbaiensis</name>
    <dbReference type="NCBI Taxonomy" id="1222016"/>
    <lineage>
        <taxon>Bacteria</taxon>
        <taxon>Bacillati</taxon>
        <taxon>Bacillota</taxon>
        <taxon>Bacillota incertae sedis</taxon>
        <taxon>Caldicellulosiruptorales</taxon>
        <taxon>Caldicellulosiruptoraceae</taxon>
        <taxon>Caldicellulosiruptor</taxon>
    </lineage>
</organism>
<accession>A0A3T0D6Z6</accession>
<evidence type="ECO:0000256" key="1">
    <source>
        <dbReference type="SAM" id="Phobius"/>
    </source>
</evidence>
<evidence type="ECO:0000313" key="3">
    <source>
        <dbReference type="Proteomes" id="UP000282930"/>
    </source>
</evidence>